<dbReference type="Gene3D" id="4.10.520.10">
    <property type="entry name" value="IHF-like DNA-binding proteins"/>
    <property type="match status" value="1"/>
</dbReference>
<dbReference type="CDD" id="cd13836">
    <property type="entry name" value="IHF_B"/>
    <property type="match status" value="1"/>
</dbReference>
<protein>
    <submittedName>
        <fullName evidence="4">Integration host factor subunit beta</fullName>
    </submittedName>
</protein>
<dbReference type="SUPFAM" id="SSF47729">
    <property type="entry name" value="IHF-like DNA-binding proteins"/>
    <property type="match status" value="1"/>
</dbReference>
<dbReference type="GO" id="GO:0005829">
    <property type="term" value="C:cytosol"/>
    <property type="evidence" value="ECO:0007669"/>
    <property type="project" value="TreeGrafter"/>
</dbReference>
<dbReference type="GO" id="GO:0003677">
    <property type="term" value="F:DNA binding"/>
    <property type="evidence" value="ECO:0007669"/>
    <property type="project" value="UniProtKB-KW"/>
</dbReference>
<organism evidence="4 5">
    <name type="scientific">Sulfurirhabdus autotrophica</name>
    <dbReference type="NCBI Taxonomy" id="1706046"/>
    <lineage>
        <taxon>Bacteria</taxon>
        <taxon>Pseudomonadati</taxon>
        <taxon>Pseudomonadota</taxon>
        <taxon>Betaproteobacteria</taxon>
        <taxon>Nitrosomonadales</taxon>
        <taxon>Sulfuricellaceae</taxon>
        <taxon>Sulfurirhabdus</taxon>
    </lineage>
</organism>
<name>A0A4R3XUX9_9PROT</name>
<dbReference type="PANTHER" id="PTHR33175">
    <property type="entry name" value="DNA-BINDING PROTEIN HU"/>
    <property type="match status" value="1"/>
</dbReference>
<evidence type="ECO:0000313" key="5">
    <source>
        <dbReference type="Proteomes" id="UP000295367"/>
    </source>
</evidence>
<sequence length="92" mass="10455">MNRSELFLRIARKSGVNRKSEVEEATKILLQAMIAALSGGKRIEVRGFGSFNLHTRKSRVSRNPKTGQRINVPPKRVIRFKPGSRLKVDVNR</sequence>
<evidence type="ECO:0000256" key="2">
    <source>
        <dbReference type="ARBA" id="ARBA00023125"/>
    </source>
</evidence>
<dbReference type="Proteomes" id="UP000295367">
    <property type="component" value="Unassembled WGS sequence"/>
</dbReference>
<accession>A0A4R3XUX9</accession>
<proteinExistence type="inferred from homology"/>
<dbReference type="PANTHER" id="PTHR33175:SF5">
    <property type="entry name" value="INTEGRATION HOST FACTOR SUBUNIT BETA"/>
    <property type="match status" value="1"/>
</dbReference>
<evidence type="ECO:0000256" key="3">
    <source>
        <dbReference type="RuleBase" id="RU003939"/>
    </source>
</evidence>
<keyword evidence="2" id="KW-0238">DNA-binding</keyword>
<dbReference type="EMBL" id="SMCO01000033">
    <property type="protein sequence ID" value="TCV79287.1"/>
    <property type="molecule type" value="Genomic_DNA"/>
</dbReference>
<gene>
    <name evidence="4" type="ORF">EDC63_13317</name>
</gene>
<dbReference type="GO" id="GO:0030527">
    <property type="term" value="F:structural constituent of chromatin"/>
    <property type="evidence" value="ECO:0007669"/>
    <property type="project" value="InterPro"/>
</dbReference>
<comment type="similarity">
    <text evidence="1 3">Belongs to the bacterial histone-like protein family.</text>
</comment>
<evidence type="ECO:0000256" key="1">
    <source>
        <dbReference type="ARBA" id="ARBA00010529"/>
    </source>
</evidence>
<dbReference type="InterPro" id="IPR000119">
    <property type="entry name" value="Hist_DNA-bd"/>
</dbReference>
<dbReference type="OrthoDB" id="9804203at2"/>
<dbReference type="SMART" id="SM00411">
    <property type="entry name" value="BHL"/>
    <property type="match status" value="1"/>
</dbReference>
<dbReference type="InterPro" id="IPR010992">
    <property type="entry name" value="IHF-like_DNA-bd_dom_sf"/>
</dbReference>
<dbReference type="Pfam" id="PF00216">
    <property type="entry name" value="Bac_DNA_binding"/>
    <property type="match status" value="1"/>
</dbReference>
<evidence type="ECO:0000313" key="4">
    <source>
        <dbReference type="EMBL" id="TCV79287.1"/>
    </source>
</evidence>
<reference evidence="4 5" key="1">
    <citation type="submission" date="2019-03" db="EMBL/GenBank/DDBJ databases">
        <title>Genomic Encyclopedia of Type Strains, Phase IV (KMG-IV): sequencing the most valuable type-strain genomes for metagenomic binning, comparative biology and taxonomic classification.</title>
        <authorList>
            <person name="Goeker M."/>
        </authorList>
    </citation>
    <scope>NUCLEOTIDE SEQUENCE [LARGE SCALE GENOMIC DNA]</scope>
    <source>
        <strain evidence="4 5">DSM 100309</strain>
    </source>
</reference>
<dbReference type="AlphaFoldDB" id="A0A4R3XUX9"/>
<comment type="caution">
    <text evidence="4">The sequence shown here is derived from an EMBL/GenBank/DDBJ whole genome shotgun (WGS) entry which is preliminary data.</text>
</comment>
<keyword evidence="5" id="KW-1185">Reference proteome</keyword>
<dbReference type="PRINTS" id="PR01727">
    <property type="entry name" value="DNABINDINGHU"/>
</dbReference>